<dbReference type="GO" id="GO:0015074">
    <property type="term" value="P:DNA integration"/>
    <property type="evidence" value="ECO:0007669"/>
    <property type="project" value="InterPro"/>
</dbReference>
<dbReference type="InterPro" id="IPR036397">
    <property type="entry name" value="RNaseH_sf"/>
</dbReference>
<name>A0AAD8K2I3_TARER</name>
<sequence>MVNFYADQGILLETTCPHTPQQNGVVERKHRHLLETARALKFEAKLSSRFWGECILTAAYVINRLPSETIGNKTPYEIIFNRKPDYEDMKIFGCLAYYRNTETGGDKFEERGKPGIFLGYPPGIKGFKIFDVQKNKIIISRDVHFVESVLPGESNKIMDCIDEPEIFDLPPWYYDESHDPKHSPQTNIEPIGVHTRNQEEELETQNDHNSTSSTSSGSHSKVNVGNSGPDEPNNNESTVDNTNHSGSQQNVQPDTQMPERKRERVRSKRLDGFEVQLPPSIDPALPTPDLGTSLTVHSLANYISYNKFSKSHKAFLAAISAHDEPKTFNQAVQDKRWIEAMKKEIRALELNGTWTLEKLPEGKKAIDSKWVYKIKHKPNGEVERYKARLVAKGYKQLEGIDFHDTFAPVAKLVTVRMLLAVAVKKNWIIHQLDVDNAFLHGDLQEDVYMKIPQGFEKGKENKVCKLRKSLYGLKQASRNWYQKFTSALREVGFTQSKADHSLFLFRTNEIFLAALIYVDDVIIVGNNATKIDETKAFLNNKFSIKDLGDLKYFLGIEVARTRDGLVLSQRKYALDILENSGMLGCRPCTFPMEQNLKLSRYDEEERVDAGQYRCLVGRLLYLQATRPDISYSVNVLSQFVADPRQSHMNAIIRVLRYLKATPGQGILLPKSGGTDLVAYSDSDWLGCPDTRRSRTGYLLLLGGAPVSWKSKKQSVVSRSSAEAEYRAMASTVSEILWMRWLLKELGFPQNRPTTLFCDNLAVKHIANNPVFHERTKHVEMDCFFVRERVESSEIKPIHIHTNMQIADLFTKALGSKPLHLLLDKLGICDLHTPT</sequence>
<gene>
    <name evidence="3" type="ORF">QVD17_29914</name>
</gene>
<comment type="caution">
    <text evidence="3">The sequence shown here is derived from an EMBL/GenBank/DDBJ whole genome shotgun (WGS) entry which is preliminary data.</text>
</comment>
<dbReference type="Proteomes" id="UP001229421">
    <property type="component" value="Unassembled WGS sequence"/>
</dbReference>
<dbReference type="PANTHER" id="PTHR11439:SF451">
    <property type="entry name" value="RNA-DIRECTED DNA POLYMERASE"/>
    <property type="match status" value="1"/>
</dbReference>
<feature type="compositionally biased region" description="Polar residues" evidence="1">
    <location>
        <begin position="221"/>
        <end position="255"/>
    </location>
</feature>
<accession>A0AAD8K2I3</accession>
<protein>
    <recommendedName>
        <fullName evidence="2">Integrase catalytic domain-containing protein</fullName>
    </recommendedName>
</protein>
<evidence type="ECO:0000259" key="2">
    <source>
        <dbReference type="PROSITE" id="PS50994"/>
    </source>
</evidence>
<dbReference type="EMBL" id="JAUHHV010000008">
    <property type="protein sequence ID" value="KAK1414173.1"/>
    <property type="molecule type" value="Genomic_DNA"/>
</dbReference>
<organism evidence="3 4">
    <name type="scientific">Tagetes erecta</name>
    <name type="common">African marigold</name>
    <dbReference type="NCBI Taxonomy" id="13708"/>
    <lineage>
        <taxon>Eukaryota</taxon>
        <taxon>Viridiplantae</taxon>
        <taxon>Streptophyta</taxon>
        <taxon>Embryophyta</taxon>
        <taxon>Tracheophyta</taxon>
        <taxon>Spermatophyta</taxon>
        <taxon>Magnoliopsida</taxon>
        <taxon>eudicotyledons</taxon>
        <taxon>Gunneridae</taxon>
        <taxon>Pentapetalae</taxon>
        <taxon>asterids</taxon>
        <taxon>campanulids</taxon>
        <taxon>Asterales</taxon>
        <taxon>Asteraceae</taxon>
        <taxon>Asteroideae</taxon>
        <taxon>Heliantheae alliance</taxon>
        <taxon>Tageteae</taxon>
        <taxon>Tagetes</taxon>
    </lineage>
</organism>
<dbReference type="Pfam" id="PF07727">
    <property type="entry name" value="RVT_2"/>
    <property type="match status" value="1"/>
</dbReference>
<dbReference type="SUPFAM" id="SSF56672">
    <property type="entry name" value="DNA/RNA polymerases"/>
    <property type="match status" value="1"/>
</dbReference>
<dbReference type="CDD" id="cd09272">
    <property type="entry name" value="RNase_HI_RT_Ty1"/>
    <property type="match status" value="1"/>
</dbReference>
<dbReference type="InterPro" id="IPR001584">
    <property type="entry name" value="Integrase_cat-core"/>
</dbReference>
<feature type="compositionally biased region" description="Basic and acidic residues" evidence="1">
    <location>
        <begin position="257"/>
        <end position="272"/>
    </location>
</feature>
<feature type="compositionally biased region" description="Low complexity" evidence="1">
    <location>
        <begin position="210"/>
        <end position="220"/>
    </location>
</feature>
<evidence type="ECO:0000256" key="1">
    <source>
        <dbReference type="SAM" id="MobiDB-lite"/>
    </source>
</evidence>
<proteinExistence type="predicted"/>
<dbReference type="Gene3D" id="3.30.420.10">
    <property type="entry name" value="Ribonuclease H-like superfamily/Ribonuclease H"/>
    <property type="match status" value="1"/>
</dbReference>
<feature type="region of interest" description="Disordered" evidence="1">
    <location>
        <begin position="198"/>
        <end position="286"/>
    </location>
</feature>
<reference evidence="3" key="1">
    <citation type="journal article" date="2023" name="bioRxiv">
        <title>Improved chromosome-level genome assembly for marigold (Tagetes erecta).</title>
        <authorList>
            <person name="Jiang F."/>
            <person name="Yuan L."/>
            <person name="Wang S."/>
            <person name="Wang H."/>
            <person name="Xu D."/>
            <person name="Wang A."/>
            <person name="Fan W."/>
        </authorList>
    </citation>
    <scope>NUCLEOTIDE SEQUENCE</scope>
    <source>
        <strain evidence="3">WSJ</strain>
        <tissue evidence="3">Leaf</tissue>
    </source>
</reference>
<keyword evidence="4" id="KW-1185">Reference proteome</keyword>
<dbReference type="GO" id="GO:0003676">
    <property type="term" value="F:nucleic acid binding"/>
    <property type="evidence" value="ECO:0007669"/>
    <property type="project" value="InterPro"/>
</dbReference>
<evidence type="ECO:0000313" key="3">
    <source>
        <dbReference type="EMBL" id="KAK1414173.1"/>
    </source>
</evidence>
<dbReference type="PROSITE" id="PS50994">
    <property type="entry name" value="INTEGRASE"/>
    <property type="match status" value="1"/>
</dbReference>
<dbReference type="Pfam" id="PF25597">
    <property type="entry name" value="SH3_retrovirus"/>
    <property type="match status" value="1"/>
</dbReference>
<dbReference type="PANTHER" id="PTHR11439">
    <property type="entry name" value="GAG-POL-RELATED RETROTRANSPOSON"/>
    <property type="match status" value="1"/>
</dbReference>
<dbReference type="InterPro" id="IPR043502">
    <property type="entry name" value="DNA/RNA_pol_sf"/>
</dbReference>
<dbReference type="InterPro" id="IPR057670">
    <property type="entry name" value="SH3_retrovirus"/>
</dbReference>
<dbReference type="InterPro" id="IPR013103">
    <property type="entry name" value="RVT_2"/>
</dbReference>
<dbReference type="SUPFAM" id="SSF53098">
    <property type="entry name" value="Ribonuclease H-like"/>
    <property type="match status" value="1"/>
</dbReference>
<dbReference type="AlphaFoldDB" id="A0AAD8K2I3"/>
<evidence type="ECO:0000313" key="4">
    <source>
        <dbReference type="Proteomes" id="UP001229421"/>
    </source>
</evidence>
<dbReference type="InterPro" id="IPR012337">
    <property type="entry name" value="RNaseH-like_sf"/>
</dbReference>
<feature type="domain" description="Integrase catalytic" evidence="2">
    <location>
        <begin position="1"/>
        <end position="83"/>
    </location>
</feature>